<sequence length="371" mass="41839">MSKKYAAFITALFCVFIFGFGAALLISPDRDFSQQENRYLAKFEAPTLSTLKSGEFMKDFEQYVIDQFPLRDGWIQLKAWCERLVGKQENNGVYLGTDGQTLFAQYTKPSAEDLARRVGYVNQLGANVEVPVYFALIPDKSYVWADRLPHRAPLVDDGSTIQESMDLTGEDVTYIDLRDAFSGDDVFYRTDHHWSLFGAFQGYEALTQAMGVETVTPEGEPTRVSDSFYGTTYSSSGAGWVRPDEIYTWVSEEGITVTAYPKGQPEPGVLYDKSYLEKKDKYSMFLGGNKPLAVLENPQATGGKLLVIRDSYSDSLAPFLAQSWQEVHLFDVRYNLNSVQQYVEENHIDQVLVLFSASNFSTESNLFVMGR</sequence>
<dbReference type="InterPro" id="IPR025945">
    <property type="entry name" value="DHHW"/>
</dbReference>
<dbReference type="Pfam" id="PF14286">
    <property type="entry name" value="DHHW"/>
    <property type="match status" value="1"/>
</dbReference>
<evidence type="ECO:0000313" key="1">
    <source>
        <dbReference type="EMBL" id="HIQ60532.1"/>
    </source>
</evidence>
<comment type="caution">
    <text evidence="1">The sequence shown here is derived from an EMBL/GenBank/DDBJ whole genome shotgun (WGS) entry which is preliminary data.</text>
</comment>
<protein>
    <recommendedName>
        <fullName evidence="3">AlgX/AlgJ SGNH hydrolase-like domain-containing protein</fullName>
    </recommendedName>
</protein>
<gene>
    <name evidence="1" type="ORF">IAD31_02925</name>
</gene>
<dbReference type="AlphaFoldDB" id="A0A9D1CGG4"/>
<dbReference type="EMBL" id="DVFO01000026">
    <property type="protein sequence ID" value="HIQ60532.1"/>
    <property type="molecule type" value="Genomic_DNA"/>
</dbReference>
<organism evidence="1 2">
    <name type="scientific">Candidatus Enterenecus faecium</name>
    <dbReference type="NCBI Taxonomy" id="2840780"/>
    <lineage>
        <taxon>Bacteria</taxon>
        <taxon>Bacillati</taxon>
        <taxon>Bacillota</taxon>
        <taxon>Clostridia</taxon>
        <taxon>Eubacteriales</taxon>
        <taxon>Candidatus Enterenecus</taxon>
    </lineage>
</organism>
<reference evidence="1" key="1">
    <citation type="submission" date="2020-10" db="EMBL/GenBank/DDBJ databases">
        <authorList>
            <person name="Gilroy R."/>
        </authorList>
    </citation>
    <scope>NUCLEOTIDE SEQUENCE</scope>
    <source>
        <strain evidence="1">ChiGjej2B2-12916</strain>
    </source>
</reference>
<accession>A0A9D1CGG4</accession>
<proteinExistence type="predicted"/>
<name>A0A9D1CGG4_9FIRM</name>
<dbReference type="Proteomes" id="UP000886879">
    <property type="component" value="Unassembled WGS sequence"/>
</dbReference>
<evidence type="ECO:0008006" key="3">
    <source>
        <dbReference type="Google" id="ProtNLM"/>
    </source>
</evidence>
<evidence type="ECO:0000313" key="2">
    <source>
        <dbReference type="Proteomes" id="UP000886879"/>
    </source>
</evidence>
<reference evidence="1" key="2">
    <citation type="journal article" date="2021" name="PeerJ">
        <title>Extensive microbial diversity within the chicken gut microbiome revealed by metagenomics and culture.</title>
        <authorList>
            <person name="Gilroy R."/>
            <person name="Ravi A."/>
            <person name="Getino M."/>
            <person name="Pursley I."/>
            <person name="Horton D.L."/>
            <person name="Alikhan N.F."/>
            <person name="Baker D."/>
            <person name="Gharbi K."/>
            <person name="Hall N."/>
            <person name="Watson M."/>
            <person name="Adriaenssens E.M."/>
            <person name="Foster-Nyarko E."/>
            <person name="Jarju S."/>
            <person name="Secka A."/>
            <person name="Antonio M."/>
            <person name="Oren A."/>
            <person name="Chaudhuri R.R."/>
            <person name="La Ragione R."/>
            <person name="Hildebrand F."/>
            <person name="Pallen M.J."/>
        </authorList>
    </citation>
    <scope>NUCLEOTIDE SEQUENCE</scope>
    <source>
        <strain evidence="1">ChiGjej2B2-12916</strain>
    </source>
</reference>